<accession>A0AAQ4CWS8</accession>
<name>A0AAQ4CWS8_9CREN</name>
<keyword evidence="2" id="KW-1185">Reference proteome</keyword>
<reference evidence="1 2" key="1">
    <citation type="journal article" date="2022" name="Microbiol. Resour. Announc.">
        <title>Complete Genome Sequence of the Hyperthermophilic and Acidophilic Archaeon Saccharolobus caldissimus Strain HS-3T.</title>
        <authorList>
            <person name="Sakai H.D."/>
            <person name="Kurosawa N."/>
        </authorList>
    </citation>
    <scope>NUCLEOTIDE SEQUENCE [LARGE SCALE GENOMIC DNA]</scope>
    <source>
        <strain evidence="1 2">JCM32116</strain>
    </source>
</reference>
<evidence type="ECO:0000313" key="1">
    <source>
        <dbReference type="EMBL" id="BDC00260.1"/>
    </source>
</evidence>
<protein>
    <submittedName>
        <fullName evidence="1">Uncharacterized protein</fullName>
    </submittedName>
</protein>
<dbReference type="EMBL" id="AP025226">
    <property type="protein sequence ID" value="BDC00260.1"/>
    <property type="molecule type" value="Genomic_DNA"/>
</dbReference>
<sequence length="59" mass="6927">MSVKDFQNYLIEEFSNPKVRDSIRATMKFLIKNPLAHAGEKLGRDLFETLCSQWKLRVI</sequence>
<dbReference type="KEGG" id="scas:SACC_32760"/>
<dbReference type="Proteomes" id="UP001319921">
    <property type="component" value="Chromosome"/>
</dbReference>
<gene>
    <name evidence="1" type="ORF">SACC_32760</name>
</gene>
<organism evidence="1 2">
    <name type="scientific">Saccharolobus caldissimus</name>
    <dbReference type="NCBI Taxonomy" id="1702097"/>
    <lineage>
        <taxon>Archaea</taxon>
        <taxon>Thermoproteota</taxon>
        <taxon>Thermoprotei</taxon>
        <taxon>Sulfolobales</taxon>
        <taxon>Sulfolobaceae</taxon>
        <taxon>Saccharolobus</taxon>
    </lineage>
</organism>
<proteinExistence type="predicted"/>
<dbReference type="AlphaFoldDB" id="A0AAQ4CWS8"/>
<evidence type="ECO:0000313" key="2">
    <source>
        <dbReference type="Proteomes" id="UP001319921"/>
    </source>
</evidence>